<dbReference type="AlphaFoldDB" id="A0A1Y1WPW5"/>
<reference evidence="1 2" key="2">
    <citation type="submission" date="2016-08" db="EMBL/GenBank/DDBJ databases">
        <title>Pervasive Adenine N6-methylation of Active Genes in Fungi.</title>
        <authorList>
            <consortium name="DOE Joint Genome Institute"/>
            <person name="Mondo S.J."/>
            <person name="Dannebaum R.O."/>
            <person name="Kuo R.C."/>
            <person name="Labutti K."/>
            <person name="Haridas S."/>
            <person name="Kuo A."/>
            <person name="Salamov A."/>
            <person name="Ahrendt S.R."/>
            <person name="Lipzen A."/>
            <person name="Sullivan W."/>
            <person name="Andreopoulos W.B."/>
            <person name="Clum A."/>
            <person name="Lindquist E."/>
            <person name="Daum C."/>
            <person name="Ramamoorthy G.K."/>
            <person name="Gryganskyi A."/>
            <person name="Culley D."/>
            <person name="Magnuson J.K."/>
            <person name="James T.Y."/>
            <person name="O'Malley M.A."/>
            <person name="Stajich J.E."/>
            <person name="Spatafora J.W."/>
            <person name="Visel A."/>
            <person name="Grigoriev I.V."/>
        </authorList>
    </citation>
    <scope>NUCLEOTIDE SEQUENCE [LARGE SCALE GENOMIC DNA]</scope>
    <source>
        <strain evidence="1 2">S4</strain>
    </source>
</reference>
<accession>A0A1Y1WPW5</accession>
<dbReference type="Gene3D" id="1.10.10.60">
    <property type="entry name" value="Homeodomain-like"/>
    <property type="match status" value="1"/>
</dbReference>
<evidence type="ECO:0008006" key="3">
    <source>
        <dbReference type="Google" id="ProtNLM"/>
    </source>
</evidence>
<gene>
    <name evidence="1" type="ORF">BCR32DRAFT_285037</name>
</gene>
<organism evidence="1 2">
    <name type="scientific">Anaeromyces robustus</name>
    <dbReference type="NCBI Taxonomy" id="1754192"/>
    <lineage>
        <taxon>Eukaryota</taxon>
        <taxon>Fungi</taxon>
        <taxon>Fungi incertae sedis</taxon>
        <taxon>Chytridiomycota</taxon>
        <taxon>Chytridiomycota incertae sedis</taxon>
        <taxon>Neocallimastigomycetes</taxon>
        <taxon>Neocallimastigales</taxon>
        <taxon>Neocallimastigaceae</taxon>
        <taxon>Anaeromyces</taxon>
    </lineage>
</organism>
<dbReference type="InterPro" id="IPR009057">
    <property type="entry name" value="Homeodomain-like_sf"/>
</dbReference>
<dbReference type="InterPro" id="IPR001356">
    <property type="entry name" value="HD"/>
</dbReference>
<name>A0A1Y1WPW5_9FUNG</name>
<sequence>MCPVMISRNDPIIRKERNEIQNTPKKRINPFSPEVKSLLKTYFYFSDHVHYPSYLEKSDLARFTGLSMTQNSITLLINR</sequence>
<evidence type="ECO:0000313" key="1">
    <source>
        <dbReference type="EMBL" id="ORX75589.1"/>
    </source>
</evidence>
<dbReference type="SUPFAM" id="SSF46689">
    <property type="entry name" value="Homeodomain-like"/>
    <property type="match status" value="1"/>
</dbReference>
<proteinExistence type="predicted"/>
<protein>
    <recommendedName>
        <fullName evidence="3">Homeobox domain-containing protein</fullName>
    </recommendedName>
</protein>
<dbReference type="EMBL" id="MCFG01000348">
    <property type="protein sequence ID" value="ORX75589.1"/>
    <property type="molecule type" value="Genomic_DNA"/>
</dbReference>
<dbReference type="Proteomes" id="UP000193944">
    <property type="component" value="Unassembled WGS sequence"/>
</dbReference>
<reference evidence="1 2" key="1">
    <citation type="submission" date="2016-08" db="EMBL/GenBank/DDBJ databases">
        <title>A Parts List for Fungal Cellulosomes Revealed by Comparative Genomics.</title>
        <authorList>
            <consortium name="DOE Joint Genome Institute"/>
            <person name="Haitjema C.H."/>
            <person name="Gilmore S.P."/>
            <person name="Henske J.K."/>
            <person name="Solomon K.V."/>
            <person name="De Groot R."/>
            <person name="Kuo A."/>
            <person name="Mondo S.J."/>
            <person name="Salamov A.A."/>
            <person name="Labutti K."/>
            <person name="Zhao Z."/>
            <person name="Chiniquy J."/>
            <person name="Barry K."/>
            <person name="Brewer H.M."/>
            <person name="Purvine S.O."/>
            <person name="Wright A.T."/>
            <person name="Boxma B."/>
            <person name="Van Alen T."/>
            <person name="Hackstein J.H."/>
            <person name="Baker S.E."/>
            <person name="Grigoriev I.V."/>
            <person name="O'Malley M.A."/>
        </authorList>
    </citation>
    <scope>NUCLEOTIDE SEQUENCE [LARGE SCALE GENOMIC DNA]</scope>
    <source>
        <strain evidence="1 2">S4</strain>
    </source>
</reference>
<keyword evidence="2" id="KW-1185">Reference proteome</keyword>
<evidence type="ECO:0000313" key="2">
    <source>
        <dbReference type="Proteomes" id="UP000193944"/>
    </source>
</evidence>
<dbReference type="CDD" id="cd00086">
    <property type="entry name" value="homeodomain"/>
    <property type="match status" value="1"/>
</dbReference>
<comment type="caution">
    <text evidence="1">The sequence shown here is derived from an EMBL/GenBank/DDBJ whole genome shotgun (WGS) entry which is preliminary data.</text>
</comment>
<dbReference type="GO" id="GO:0003677">
    <property type="term" value="F:DNA binding"/>
    <property type="evidence" value="ECO:0007669"/>
    <property type="project" value="InterPro"/>
</dbReference>
<dbReference type="OrthoDB" id="5399138at2759"/>